<feature type="domain" description="Multidrug resistance protein MdtA-like barrel-sandwich hybrid" evidence="4">
    <location>
        <begin position="63"/>
        <end position="293"/>
    </location>
</feature>
<keyword evidence="7" id="KW-1185">Reference proteome</keyword>
<dbReference type="EMBL" id="AVPG01000013">
    <property type="protein sequence ID" value="KGX86423.1"/>
    <property type="molecule type" value="Genomic_DNA"/>
</dbReference>
<protein>
    <submittedName>
        <fullName evidence="6">Uncharacterized protein</fullName>
    </submittedName>
</protein>
<dbReference type="PROSITE" id="PS51257">
    <property type="entry name" value="PROKAR_LIPOPROTEIN"/>
    <property type="match status" value="1"/>
</dbReference>
<feature type="domain" description="YknX-like C-terminal permuted SH3-like" evidence="5">
    <location>
        <begin position="378"/>
        <end position="443"/>
    </location>
</feature>
<evidence type="ECO:0000256" key="3">
    <source>
        <dbReference type="SAM" id="SignalP"/>
    </source>
</evidence>
<dbReference type="InterPro" id="IPR058637">
    <property type="entry name" value="YknX-like_C"/>
</dbReference>
<dbReference type="InterPro" id="IPR058625">
    <property type="entry name" value="MdtA-like_BSH"/>
</dbReference>
<evidence type="ECO:0000313" key="7">
    <source>
        <dbReference type="Proteomes" id="UP000030401"/>
    </source>
</evidence>
<gene>
    <name evidence="6" type="ORF">N784_04530</name>
</gene>
<dbReference type="Gene3D" id="1.10.287.470">
    <property type="entry name" value="Helix hairpin bin"/>
    <property type="match status" value="1"/>
</dbReference>
<dbReference type="RefSeq" id="WP_052127231.1">
    <property type="nucleotide sequence ID" value="NZ_AVPG01000013.1"/>
</dbReference>
<dbReference type="STRING" id="1385512.N784_04530"/>
<evidence type="ECO:0000259" key="5">
    <source>
        <dbReference type="Pfam" id="PF25989"/>
    </source>
</evidence>
<dbReference type="NCBIfam" id="TIGR01730">
    <property type="entry name" value="RND_mfp"/>
    <property type="match status" value="1"/>
</dbReference>
<feature type="chain" id="PRO_5002009561" evidence="3">
    <location>
        <begin position="22"/>
        <end position="450"/>
    </location>
</feature>
<dbReference type="SUPFAM" id="SSF111369">
    <property type="entry name" value="HlyD-like secretion proteins"/>
    <property type="match status" value="2"/>
</dbReference>
<evidence type="ECO:0000256" key="1">
    <source>
        <dbReference type="ARBA" id="ARBA00009477"/>
    </source>
</evidence>
<organism evidence="6 7">
    <name type="scientific">Pontibacillus litoralis JSM 072002</name>
    <dbReference type="NCBI Taxonomy" id="1385512"/>
    <lineage>
        <taxon>Bacteria</taxon>
        <taxon>Bacillati</taxon>
        <taxon>Bacillota</taxon>
        <taxon>Bacilli</taxon>
        <taxon>Bacillales</taxon>
        <taxon>Bacillaceae</taxon>
        <taxon>Pontibacillus</taxon>
    </lineage>
</organism>
<dbReference type="Pfam" id="PF25917">
    <property type="entry name" value="BSH_RND"/>
    <property type="match status" value="1"/>
</dbReference>
<dbReference type="Gene3D" id="2.40.420.20">
    <property type="match status" value="1"/>
</dbReference>
<dbReference type="Gene3D" id="2.40.50.100">
    <property type="match status" value="2"/>
</dbReference>
<reference evidence="6 7" key="1">
    <citation type="submission" date="2013-08" db="EMBL/GenBank/DDBJ databases">
        <authorList>
            <person name="Huang J."/>
            <person name="Wang G."/>
        </authorList>
    </citation>
    <scope>NUCLEOTIDE SEQUENCE [LARGE SCALE GENOMIC DNA]</scope>
    <source>
        <strain evidence="6 7">JSM 072002</strain>
    </source>
</reference>
<dbReference type="PANTHER" id="PTHR30469">
    <property type="entry name" value="MULTIDRUG RESISTANCE PROTEIN MDTA"/>
    <property type="match status" value="1"/>
</dbReference>
<feature type="region of interest" description="Disordered" evidence="2">
    <location>
        <begin position="119"/>
        <end position="158"/>
    </location>
</feature>
<feature type="signal peptide" evidence="3">
    <location>
        <begin position="1"/>
        <end position="21"/>
    </location>
</feature>
<comment type="similarity">
    <text evidence="1">Belongs to the membrane fusion protein (MFP) (TC 8.A.1) family.</text>
</comment>
<evidence type="ECO:0000313" key="6">
    <source>
        <dbReference type="EMBL" id="KGX86423.1"/>
    </source>
</evidence>
<name>A0A0A5G5I9_9BACI</name>
<feature type="compositionally biased region" description="Polar residues" evidence="2">
    <location>
        <begin position="119"/>
        <end position="131"/>
    </location>
</feature>
<keyword evidence="3" id="KW-0732">Signal</keyword>
<comment type="caution">
    <text evidence="6">The sequence shown here is derived from an EMBL/GenBank/DDBJ whole genome shotgun (WGS) entry which is preliminary data.</text>
</comment>
<dbReference type="InterPro" id="IPR006143">
    <property type="entry name" value="RND_pump_MFP"/>
</dbReference>
<feature type="compositionally biased region" description="Basic and acidic residues" evidence="2">
    <location>
        <begin position="132"/>
        <end position="141"/>
    </location>
</feature>
<dbReference type="eggNOG" id="COG0845">
    <property type="taxonomic scope" value="Bacteria"/>
</dbReference>
<evidence type="ECO:0000256" key="2">
    <source>
        <dbReference type="SAM" id="MobiDB-lite"/>
    </source>
</evidence>
<dbReference type="Pfam" id="PF25989">
    <property type="entry name" value="YknX_C"/>
    <property type="match status" value="1"/>
</dbReference>
<dbReference type="AlphaFoldDB" id="A0A0A5G5I9"/>
<dbReference type="Proteomes" id="UP000030401">
    <property type="component" value="Unassembled WGS sequence"/>
</dbReference>
<proteinExistence type="inferred from homology"/>
<dbReference type="PANTHER" id="PTHR30469:SF15">
    <property type="entry name" value="HLYD FAMILY OF SECRETION PROTEINS"/>
    <property type="match status" value="1"/>
</dbReference>
<dbReference type="Gene3D" id="2.40.30.170">
    <property type="match status" value="1"/>
</dbReference>
<sequence length="450" mass="48775">MKKNILAMLLLILLVTLSACAEEKSSEQPKEEPVTPVQVMKVKKGDLQVEREVYGRAIPGSQSSIVPKATGELVELTIERGDVVKEGQSIGRVDTGNVQDNVELQQLAVQSAQKQLDGATSQKEAAAQNVTDAKEQLEEAKQATNKQSESNVGSTSELEKLLKTATDNEKEMKQLVESGAVSEKEYNQIVEQVEILTQQLAQAQKAAQASAGQSPVAQAEMAVKQAEQQLDSAKIGVEQAKLQVEQAQTQLEQAKGQLQNGAITSNQSGEVVSLEVKQGDMVSNTQPMATVVDLNPIKVEANVSAEELKLFEEGKKVPVAISSVKDKFKAEITYIPSVTNDSGLYPVEATIANSDEQIKPGMMVTFQLPEVTVKKQLLVPTQAIVEEGGKAYVYVVEEERAKKKPIEIVRSQSRITAVKGDLKKGDPIVTKGQLTLSDDNKVNIMKEDTK</sequence>
<accession>A0A0A5G5I9</accession>
<dbReference type="OrthoDB" id="2456449at2"/>
<feature type="compositionally biased region" description="Polar residues" evidence="2">
    <location>
        <begin position="142"/>
        <end position="156"/>
    </location>
</feature>
<dbReference type="GO" id="GO:1990281">
    <property type="term" value="C:efflux pump complex"/>
    <property type="evidence" value="ECO:0007669"/>
    <property type="project" value="TreeGrafter"/>
</dbReference>
<dbReference type="GO" id="GO:0015562">
    <property type="term" value="F:efflux transmembrane transporter activity"/>
    <property type="evidence" value="ECO:0007669"/>
    <property type="project" value="TreeGrafter"/>
</dbReference>
<evidence type="ECO:0000259" key="4">
    <source>
        <dbReference type="Pfam" id="PF25917"/>
    </source>
</evidence>